<dbReference type="SUPFAM" id="SSF56112">
    <property type="entry name" value="Protein kinase-like (PK-like)"/>
    <property type="match status" value="1"/>
</dbReference>
<reference evidence="3 4" key="1">
    <citation type="submission" date="2020-05" db="EMBL/GenBank/DDBJ databases">
        <title>Aquirufa sp. strain 15G-AUS-rot a new Aquirufa species.</title>
        <authorList>
            <person name="Pitt A."/>
            <person name="Hahn M.W."/>
        </authorList>
    </citation>
    <scope>NUCLEOTIDE SEQUENCE [LARGE SCALE GENOMIC DNA]</scope>
    <source>
        <strain evidence="3 4">15G-AUS-rot</strain>
    </source>
</reference>
<dbReference type="AlphaFoldDB" id="A0A7D4QBV4"/>
<evidence type="ECO:0000313" key="4">
    <source>
        <dbReference type="Proteomes" id="UP000501003"/>
    </source>
</evidence>
<dbReference type="InterPro" id="IPR002575">
    <property type="entry name" value="Aminoglycoside_PTrfase"/>
</dbReference>
<feature type="domain" description="Aminoglycoside phosphotransferase" evidence="2">
    <location>
        <begin position="37"/>
        <end position="250"/>
    </location>
</feature>
<name>A0A7D4QBV4_9MICO</name>
<dbReference type="Gene3D" id="3.90.1200.10">
    <property type="match status" value="1"/>
</dbReference>
<evidence type="ECO:0000313" key="3">
    <source>
        <dbReference type="EMBL" id="QKJ25530.1"/>
    </source>
</evidence>
<sequence>MGRPALILAALAADAAPGKNFRHYLKITDNPDIEVLRLWDAEGQSYELKMPASAAGITELATEITVLQALNQAKLSLPFAIPNQVGQTQDFDGQRAVLFTLLGGSSPDLSRLGPGAFSKSFAEAMASLHNCETQPIIEAGLPSYDATTVLHHKVQELDRMAATGRIPAALLSRWETALEDIGLFRFHPTLTHSAINSEAVLVENQQVVGITGFNALCVGDPAEDFRWLASGAVASTLDDALLHYRAARPQADENLAQRAILYSELELGSWLLHCLSIGDAEQIKQAEDLLNDLKENLEAGNLKELTATSFVGLAVASSIIPQAMPTQPIETLSPSALQEEVEEQDQDAPADDLTQAEPTETTLDELF</sequence>
<evidence type="ECO:0000259" key="2">
    <source>
        <dbReference type="Pfam" id="PF01636"/>
    </source>
</evidence>
<dbReference type="KEGG" id="aqg:HRU87_04975"/>
<dbReference type="Proteomes" id="UP000501003">
    <property type="component" value="Chromosome"/>
</dbReference>
<keyword evidence="3" id="KW-0808">Transferase</keyword>
<proteinExistence type="predicted"/>
<dbReference type="EMBL" id="CP054056">
    <property type="protein sequence ID" value="QKJ25530.1"/>
    <property type="molecule type" value="Genomic_DNA"/>
</dbReference>
<feature type="region of interest" description="Disordered" evidence="1">
    <location>
        <begin position="333"/>
        <end position="367"/>
    </location>
</feature>
<feature type="compositionally biased region" description="Acidic residues" evidence="1">
    <location>
        <begin position="339"/>
        <end position="350"/>
    </location>
</feature>
<evidence type="ECO:0000256" key="1">
    <source>
        <dbReference type="SAM" id="MobiDB-lite"/>
    </source>
</evidence>
<protein>
    <submittedName>
        <fullName evidence="3">Phosphotransferase</fullName>
    </submittedName>
</protein>
<accession>A0A7D4QBV4</accession>
<keyword evidence="4" id="KW-1185">Reference proteome</keyword>
<dbReference type="InterPro" id="IPR011009">
    <property type="entry name" value="Kinase-like_dom_sf"/>
</dbReference>
<dbReference type="RefSeq" id="WP_173493827.1">
    <property type="nucleotide sequence ID" value="NZ_CP054056.1"/>
</dbReference>
<dbReference type="Pfam" id="PF01636">
    <property type="entry name" value="APH"/>
    <property type="match status" value="1"/>
</dbReference>
<gene>
    <name evidence="3" type="ORF">HRU87_04975</name>
</gene>
<organism evidence="3 4">
    <name type="scientific">Aquiluna borgnonia</name>
    <dbReference type="NCBI Taxonomy" id="2499157"/>
    <lineage>
        <taxon>Bacteria</taxon>
        <taxon>Bacillati</taxon>
        <taxon>Actinomycetota</taxon>
        <taxon>Actinomycetes</taxon>
        <taxon>Micrococcales</taxon>
        <taxon>Microbacteriaceae</taxon>
        <taxon>Luna cluster</taxon>
        <taxon>Luna-1 subcluster</taxon>
        <taxon>Aquiluna</taxon>
    </lineage>
</organism>
<dbReference type="GO" id="GO:0016740">
    <property type="term" value="F:transferase activity"/>
    <property type="evidence" value="ECO:0007669"/>
    <property type="project" value="UniProtKB-KW"/>
</dbReference>